<dbReference type="Proteomes" id="UP000178681">
    <property type="component" value="Unassembled WGS sequence"/>
</dbReference>
<comment type="similarity">
    <text evidence="7">Belongs to the glycosyltransferase 87 family.</text>
</comment>
<feature type="transmembrane region" description="Helical" evidence="8">
    <location>
        <begin position="257"/>
        <end position="275"/>
    </location>
</feature>
<feature type="transmembrane region" description="Helical" evidence="8">
    <location>
        <begin position="351"/>
        <end position="371"/>
    </location>
</feature>
<evidence type="ECO:0000256" key="7">
    <source>
        <dbReference type="ARBA" id="ARBA00024033"/>
    </source>
</evidence>
<feature type="transmembrane region" description="Helical" evidence="8">
    <location>
        <begin position="172"/>
        <end position="193"/>
    </location>
</feature>
<evidence type="ECO:0000256" key="4">
    <source>
        <dbReference type="ARBA" id="ARBA00022692"/>
    </source>
</evidence>
<reference evidence="9 10" key="1">
    <citation type="journal article" date="2016" name="Nat. Commun.">
        <title>Thousands of microbial genomes shed light on interconnected biogeochemical processes in an aquifer system.</title>
        <authorList>
            <person name="Anantharaman K."/>
            <person name="Brown C.T."/>
            <person name="Hug L.A."/>
            <person name="Sharon I."/>
            <person name="Castelle C.J."/>
            <person name="Probst A.J."/>
            <person name="Thomas B.C."/>
            <person name="Singh A."/>
            <person name="Wilkins M.J."/>
            <person name="Karaoz U."/>
            <person name="Brodie E.L."/>
            <person name="Williams K.H."/>
            <person name="Hubbard S.S."/>
            <person name="Banfield J.F."/>
        </authorList>
    </citation>
    <scope>NUCLEOTIDE SEQUENCE [LARGE SCALE GENOMIC DNA]</scope>
</reference>
<keyword evidence="4 8" id="KW-0812">Transmembrane</keyword>
<evidence type="ECO:0000256" key="5">
    <source>
        <dbReference type="ARBA" id="ARBA00022989"/>
    </source>
</evidence>
<comment type="subcellular location">
    <subcellularLocation>
        <location evidence="1">Cell membrane</location>
        <topology evidence="1">Multi-pass membrane protein</topology>
    </subcellularLocation>
</comment>
<proteinExistence type="inferred from homology"/>
<name>A0A1F5Z3V1_9BACT</name>
<feature type="transmembrane region" description="Helical" evidence="8">
    <location>
        <begin position="320"/>
        <end position="339"/>
    </location>
</feature>
<evidence type="ECO:0000256" key="6">
    <source>
        <dbReference type="ARBA" id="ARBA00023136"/>
    </source>
</evidence>
<dbReference type="GO" id="GO:0005886">
    <property type="term" value="C:plasma membrane"/>
    <property type="evidence" value="ECO:0007669"/>
    <property type="project" value="UniProtKB-SubCell"/>
</dbReference>
<organism evidence="9 10">
    <name type="scientific">Candidatus Gottesmanbacteria bacterium RIFCSPHIGHO2_01_FULL_42_12</name>
    <dbReference type="NCBI Taxonomy" id="1798377"/>
    <lineage>
        <taxon>Bacteria</taxon>
        <taxon>Candidatus Gottesmaniibacteriota</taxon>
    </lineage>
</organism>
<evidence type="ECO:0000313" key="9">
    <source>
        <dbReference type="EMBL" id="OGG07106.1"/>
    </source>
</evidence>
<dbReference type="STRING" id="1798377.A2872_02800"/>
<dbReference type="GO" id="GO:0016758">
    <property type="term" value="F:hexosyltransferase activity"/>
    <property type="evidence" value="ECO:0007669"/>
    <property type="project" value="InterPro"/>
</dbReference>
<dbReference type="EMBL" id="MFJG01000015">
    <property type="protein sequence ID" value="OGG07106.1"/>
    <property type="molecule type" value="Genomic_DNA"/>
</dbReference>
<feature type="transmembrane region" description="Helical" evidence="8">
    <location>
        <begin position="287"/>
        <end position="313"/>
    </location>
</feature>
<comment type="caution">
    <text evidence="9">The sequence shown here is derived from an EMBL/GenBank/DDBJ whole genome shotgun (WGS) entry which is preliminary data.</text>
</comment>
<keyword evidence="6 8" id="KW-0472">Membrane</keyword>
<evidence type="ECO:0000256" key="3">
    <source>
        <dbReference type="ARBA" id="ARBA00022679"/>
    </source>
</evidence>
<feature type="transmembrane region" description="Helical" evidence="8">
    <location>
        <begin position="141"/>
        <end position="166"/>
    </location>
</feature>
<feature type="transmembrane region" description="Helical" evidence="8">
    <location>
        <begin position="48"/>
        <end position="68"/>
    </location>
</feature>
<dbReference type="InterPro" id="IPR018584">
    <property type="entry name" value="GT87"/>
</dbReference>
<evidence type="ECO:0000256" key="8">
    <source>
        <dbReference type="SAM" id="Phobius"/>
    </source>
</evidence>
<gene>
    <name evidence="9" type="ORF">A2872_02800</name>
</gene>
<feature type="transmembrane region" description="Helical" evidence="8">
    <location>
        <begin position="75"/>
        <end position="94"/>
    </location>
</feature>
<accession>A0A1F5Z3V1</accession>
<dbReference type="Pfam" id="PF09594">
    <property type="entry name" value="GT87"/>
    <property type="match status" value="1"/>
</dbReference>
<evidence type="ECO:0000256" key="1">
    <source>
        <dbReference type="ARBA" id="ARBA00004651"/>
    </source>
</evidence>
<keyword evidence="3" id="KW-0808">Transferase</keyword>
<keyword evidence="5 8" id="KW-1133">Transmembrane helix</keyword>
<evidence type="ECO:0008006" key="11">
    <source>
        <dbReference type="Google" id="ProtNLM"/>
    </source>
</evidence>
<dbReference type="AlphaFoldDB" id="A0A1F5Z3V1"/>
<feature type="transmembrane region" description="Helical" evidence="8">
    <location>
        <begin position="100"/>
        <end position="129"/>
    </location>
</feature>
<protein>
    <recommendedName>
        <fullName evidence="11">Glycosyltransferase RgtA/B/C/D-like domain-containing protein</fullName>
    </recommendedName>
</protein>
<evidence type="ECO:0000313" key="10">
    <source>
        <dbReference type="Proteomes" id="UP000178681"/>
    </source>
</evidence>
<sequence length="392" mass="44368">MRKYLPFVISLLTVIYLGMQKRWLDILIGDLRGTYFAVSSYFWSNGNLTDFVGVSAYPPGANLFFMMLPAVSLEFNQWSLIIINCLFLFFIARLTKRPTLLALIILAAGPIILFRFDLLVMFLVVLSLITFRRNKFYLSGILLGAATITKIFPVILLPYFIFVLFVNNRQKILPWLSAFILSQVAIFVFFVLVTNQDPRAISSQTTGGLSTSVHVESVMATVLTLITAITNPGPHGLEFLNARWNISPLYFLGHARIFKLISPVFVALVYALILFRYKTFKIADGLLIILTLLITSQLLSPQYIIWPAILVLLMDKIDRITIFLLVCALVSTQIIYPLNYGEFLDFYNKGINSHLFLIMAVRNLSLVILTLRLGLANFSFDANSPRVINPVK</sequence>
<keyword evidence="2" id="KW-1003">Cell membrane</keyword>
<evidence type="ECO:0000256" key="2">
    <source>
        <dbReference type="ARBA" id="ARBA00022475"/>
    </source>
</evidence>